<evidence type="ECO:0000256" key="6">
    <source>
        <dbReference type="ARBA" id="ARBA00023315"/>
    </source>
</evidence>
<evidence type="ECO:0000313" key="10">
    <source>
        <dbReference type="RefSeq" id="XP_013774465.1"/>
    </source>
</evidence>
<keyword evidence="6 7" id="KW-0012">Acyltransferase</keyword>
<keyword evidence="4 7" id="KW-1133">Transmembrane helix</keyword>
<keyword evidence="2 7" id="KW-0808">Transferase</keyword>
<evidence type="ECO:0000256" key="3">
    <source>
        <dbReference type="ARBA" id="ARBA00022692"/>
    </source>
</evidence>
<dbReference type="InterPro" id="IPR039859">
    <property type="entry name" value="PFA4/ZDH16/20/ERF2-like"/>
</dbReference>
<evidence type="ECO:0000256" key="2">
    <source>
        <dbReference type="ARBA" id="ARBA00022679"/>
    </source>
</evidence>
<feature type="transmembrane region" description="Helical" evidence="7">
    <location>
        <begin position="163"/>
        <end position="185"/>
    </location>
</feature>
<feature type="transmembrane region" description="Helical" evidence="7">
    <location>
        <begin position="45"/>
        <end position="66"/>
    </location>
</feature>
<evidence type="ECO:0000256" key="7">
    <source>
        <dbReference type="RuleBase" id="RU079119"/>
    </source>
</evidence>
<keyword evidence="9" id="KW-1185">Reference proteome</keyword>
<evidence type="ECO:0000313" key="11">
    <source>
        <dbReference type="RefSeq" id="XP_013774466.1"/>
    </source>
</evidence>
<dbReference type="PANTHER" id="PTHR12246">
    <property type="entry name" value="PALMITOYLTRANSFERASE ZDHHC16"/>
    <property type="match status" value="1"/>
</dbReference>
<proteinExistence type="inferred from homology"/>
<evidence type="ECO:0000313" key="9">
    <source>
        <dbReference type="Proteomes" id="UP000694941"/>
    </source>
</evidence>
<accession>A0ABM1SD81</accession>
<evidence type="ECO:0000256" key="5">
    <source>
        <dbReference type="ARBA" id="ARBA00023136"/>
    </source>
</evidence>
<feature type="domain" description="Palmitoyltransferase DHHC" evidence="8">
    <location>
        <begin position="87"/>
        <end position="224"/>
    </location>
</feature>
<evidence type="ECO:0000313" key="12">
    <source>
        <dbReference type="RefSeq" id="XP_022241586.1"/>
    </source>
</evidence>
<comment type="similarity">
    <text evidence="7">Belongs to the DHHC palmitoyltransferase family.</text>
</comment>
<name>A0ABM1SD81_LIMPO</name>
<comment type="domain">
    <text evidence="7">The DHHC domain is required for palmitoyltransferase activity.</text>
</comment>
<dbReference type="InterPro" id="IPR001594">
    <property type="entry name" value="Palmitoyltrfase_DHHC"/>
</dbReference>
<keyword evidence="3 7" id="KW-0812">Transmembrane</keyword>
<dbReference type="RefSeq" id="XP_013774465.1">
    <property type="nucleotide sequence ID" value="XM_013919011.2"/>
</dbReference>
<comment type="subcellular location">
    <subcellularLocation>
        <location evidence="1">Membrane</location>
        <topology evidence="1">Multi-pass membrane protein</topology>
    </subcellularLocation>
</comment>
<dbReference type="RefSeq" id="XP_013774466.1">
    <property type="nucleotide sequence ID" value="XM_013919012.2"/>
</dbReference>
<feature type="transmembrane region" description="Helical" evidence="7">
    <location>
        <begin position="137"/>
        <end position="157"/>
    </location>
</feature>
<evidence type="ECO:0000256" key="1">
    <source>
        <dbReference type="ARBA" id="ARBA00004141"/>
    </source>
</evidence>
<dbReference type="Proteomes" id="UP000694941">
    <property type="component" value="Unplaced"/>
</dbReference>
<organism evidence="9 12">
    <name type="scientific">Limulus polyphemus</name>
    <name type="common">Atlantic horseshoe crab</name>
    <dbReference type="NCBI Taxonomy" id="6850"/>
    <lineage>
        <taxon>Eukaryota</taxon>
        <taxon>Metazoa</taxon>
        <taxon>Ecdysozoa</taxon>
        <taxon>Arthropoda</taxon>
        <taxon>Chelicerata</taxon>
        <taxon>Merostomata</taxon>
        <taxon>Xiphosura</taxon>
        <taxon>Limulidae</taxon>
        <taxon>Limulus</taxon>
    </lineage>
</organism>
<protein>
    <recommendedName>
        <fullName evidence="7">Palmitoyltransferase</fullName>
        <ecNumber evidence="7">2.3.1.225</ecNumber>
    </recommendedName>
</protein>
<reference evidence="10 11" key="1">
    <citation type="submission" date="2025-05" db="UniProtKB">
        <authorList>
            <consortium name="RefSeq"/>
        </authorList>
    </citation>
    <scope>IDENTIFICATION</scope>
    <source>
        <tissue evidence="10 11">Muscle</tissue>
    </source>
</reference>
<comment type="catalytic activity">
    <reaction evidence="7">
        <text>L-cysteinyl-[protein] + hexadecanoyl-CoA = S-hexadecanoyl-L-cysteinyl-[protein] + CoA</text>
        <dbReference type="Rhea" id="RHEA:36683"/>
        <dbReference type="Rhea" id="RHEA-COMP:10131"/>
        <dbReference type="Rhea" id="RHEA-COMP:11032"/>
        <dbReference type="ChEBI" id="CHEBI:29950"/>
        <dbReference type="ChEBI" id="CHEBI:57287"/>
        <dbReference type="ChEBI" id="CHEBI:57379"/>
        <dbReference type="ChEBI" id="CHEBI:74151"/>
        <dbReference type="EC" id="2.3.1.225"/>
    </reaction>
</comment>
<feature type="transmembrane region" description="Helical" evidence="7">
    <location>
        <begin position="12"/>
        <end position="39"/>
    </location>
</feature>
<dbReference type="PROSITE" id="PS50216">
    <property type="entry name" value="DHHC"/>
    <property type="match status" value="1"/>
</dbReference>
<feature type="transmembrane region" description="Helical" evidence="7">
    <location>
        <begin position="192"/>
        <end position="216"/>
    </location>
</feature>
<dbReference type="Pfam" id="PF01529">
    <property type="entry name" value="DHHC"/>
    <property type="match status" value="1"/>
</dbReference>
<dbReference type="GeneID" id="106459395"/>
<evidence type="ECO:0000259" key="8">
    <source>
        <dbReference type="Pfam" id="PF01529"/>
    </source>
</evidence>
<sequence length="281" mass="32314">MAKRRIWPNNVLDFCAFLFVVTAAIVIFFYEIFVVIPYVHVDKTWLYYLHYICGTFVVSNILGNLFGIMVTDTTSGSAILPSVLKPNWRFCPGCEANSPPRSFHCNVCKTCVLKRDHHCIFSGCCIGYKNQRFFIGFLFYMMIGCLYATVLNMFFVWDMLGGFTPFSIFAHVLPFIFWITGYLELGATFATLFSMLCITGFGFVASLLAFHLQLLLRNQTTFEKNHGITEYNLGWKENLIQTLGERWYIVWGFPLLRSPLPGDGIIFMNEEELKLSSTKNR</sequence>
<dbReference type="RefSeq" id="XP_022241586.1">
    <property type="nucleotide sequence ID" value="XM_022385878.1"/>
</dbReference>
<keyword evidence="5 7" id="KW-0472">Membrane</keyword>
<dbReference type="EC" id="2.3.1.225" evidence="7"/>
<evidence type="ECO:0000256" key="4">
    <source>
        <dbReference type="ARBA" id="ARBA00022989"/>
    </source>
</evidence>
<gene>
    <name evidence="10 11 12" type="primary">LOC106459395</name>
</gene>